<comment type="caution">
    <text evidence="1">The sequence shown here is derived from an EMBL/GenBank/DDBJ whole genome shotgun (WGS) entry which is preliminary data.</text>
</comment>
<keyword evidence="2" id="KW-1185">Reference proteome</keyword>
<proteinExistence type="predicted"/>
<evidence type="ECO:0008006" key="3">
    <source>
        <dbReference type="Google" id="ProtNLM"/>
    </source>
</evidence>
<reference evidence="1 2" key="1">
    <citation type="submission" date="2021-03" db="EMBL/GenBank/DDBJ databases">
        <title>Aliifodinibius sp. nov., a new bacterium isolated from saline soil.</title>
        <authorList>
            <person name="Galisteo C."/>
            <person name="De La Haba R."/>
            <person name="Sanchez-Porro C."/>
            <person name="Ventosa A."/>
        </authorList>
    </citation>
    <scope>NUCLEOTIDE SEQUENCE [LARGE SCALE GENOMIC DNA]</scope>
    <source>
        <strain evidence="1 2">1BSP15-2V2</strain>
    </source>
</reference>
<sequence length="867" mass="99115">MTALSSVPVRAQQSDLQKTGQNPEEVLFTFNYQAIGQVYVTTLYDPQLDQIYLPVNELFSLLEINHEINSRQQYIIDGHYLHPDNSFRLNFKNFTASLNEKSEAYNKSLFRIREVDYFIAPHVLKDLFCMYFEVNMNRLSLSLEADDMMPVVERKRREEERESMQGISFLREEYPLLYNRSRSVFMPGLLDYSVSTINTLNREDYYNYSITGGIEFLGGDLQGTHLGGFSSSGNRYFQTRDLRWRYVIRENPYISQLAGGQVRTSGLQSWDIRGVSLSNDPVEPRQLQTNHIVEGTTEPDSEVELYVGNTLVDYTRADALGTYRFEVPLRYGTTRLRKQIYTPDGNVIVDRERIRTPFQFLPPGVITYNIEGGIVEPDFYNYLSGSPMVQGNVSMGLNSWLTAKAGTEYIEDTYDYPFLYGSLSGRLSDQYLLNVDLAPDALYRFQSSVIYPSSRSLSARYTHYTGPSIYNRLRADHQIEGNFYNPFQLAGLNAGFRIGGEHLIFQRNSYTRYTGDLYFRMGRLNLRLNYRDNIFFFNDDTRYGTGQLSGSATYVLPRNKHLPSILQGAYLRMSAHYERSQNQFRRIDFQVSKNIINNGRLYVGASQDFQTGLTRIQAGLSINFGNRVRSSTAYRGGGNNHSIRQNLRGSIGFDNNTDKITFSERQQAGDAAASVVLYTDNNNSDSFDAGDDILPYGAVSLDRTSNKRVGEDGVVRLTQLQSYYRYNLEVDRDLIPNPLLVPSVKEFSFIADPNQYKRIEIPFYRSGVIEGSVSLQQGESLQKRGGIRLLLRGIDNEYSKIIRTFHGGEFYAMDIPPGRYSLQVDPVQQDLLNLVQRGRVVKFELEPLAEGDFIEGIEIVLAPSTEE</sequence>
<evidence type="ECO:0000313" key="1">
    <source>
        <dbReference type="EMBL" id="MCW9706294.1"/>
    </source>
</evidence>
<dbReference type="Proteomes" id="UP001207918">
    <property type="component" value="Unassembled WGS sequence"/>
</dbReference>
<evidence type="ECO:0000313" key="2">
    <source>
        <dbReference type="Proteomes" id="UP001207918"/>
    </source>
</evidence>
<protein>
    <recommendedName>
        <fullName evidence="3">Outer membrane usher protein FimD/PapC</fullName>
    </recommendedName>
</protein>
<dbReference type="EMBL" id="JAGGJA010000003">
    <property type="protein sequence ID" value="MCW9706294.1"/>
    <property type="molecule type" value="Genomic_DNA"/>
</dbReference>
<name>A0ABT3PK22_9BACT</name>
<accession>A0ABT3PK22</accession>
<gene>
    <name evidence="1" type="ORF">J6I44_05490</name>
</gene>
<organism evidence="1 2">
    <name type="scientific">Fodinibius salsisoli</name>
    <dbReference type="NCBI Taxonomy" id="2820877"/>
    <lineage>
        <taxon>Bacteria</taxon>
        <taxon>Pseudomonadati</taxon>
        <taxon>Balneolota</taxon>
        <taxon>Balneolia</taxon>
        <taxon>Balneolales</taxon>
        <taxon>Balneolaceae</taxon>
        <taxon>Fodinibius</taxon>
    </lineage>
</organism>
<dbReference type="RefSeq" id="WP_265764999.1">
    <property type="nucleotide sequence ID" value="NZ_JAGGJA010000003.1"/>
</dbReference>